<evidence type="ECO:0000256" key="1">
    <source>
        <dbReference type="SAM" id="MobiDB-lite"/>
    </source>
</evidence>
<dbReference type="EnsemblMetazoa" id="XM_038012704.1">
    <property type="protein sequence ID" value="XP_037868632.1"/>
    <property type="gene ID" value="LOC105841445"/>
</dbReference>
<name>A0A8R2QUU6_BOMMO</name>
<feature type="region of interest" description="Disordered" evidence="1">
    <location>
        <begin position="196"/>
        <end position="247"/>
    </location>
</feature>
<reference evidence="3" key="1">
    <citation type="journal article" date="2008" name="Insect Biochem. Mol. Biol.">
        <title>The genome of a lepidopteran model insect, the silkworm Bombyx mori.</title>
        <authorList>
            <consortium name="International Silkworm Genome Consortium"/>
        </authorList>
    </citation>
    <scope>NUCLEOTIDE SEQUENCE [LARGE SCALE GENOMIC DNA]</scope>
    <source>
        <strain evidence="3">p50T</strain>
    </source>
</reference>
<feature type="compositionally biased region" description="Basic and acidic residues" evidence="1">
    <location>
        <begin position="197"/>
        <end position="208"/>
    </location>
</feature>
<reference evidence="2" key="2">
    <citation type="submission" date="2022-06" db="UniProtKB">
        <authorList>
            <consortium name="EnsemblMetazoa"/>
        </authorList>
    </citation>
    <scope>IDENTIFICATION</scope>
    <source>
        <strain evidence="2">p50T (Dazao)</strain>
    </source>
</reference>
<evidence type="ECO:0000313" key="2">
    <source>
        <dbReference type="EnsemblMetazoa" id="XP_037868632.1"/>
    </source>
</evidence>
<keyword evidence="3" id="KW-1185">Reference proteome</keyword>
<evidence type="ECO:0000313" key="3">
    <source>
        <dbReference type="Proteomes" id="UP000005204"/>
    </source>
</evidence>
<sequence length="247" mass="27998">MIPDNKNAEIIDFRLDPRKIMAKHRALKVNSKVIPPTGQPEALSHKLGVQRGAFIIEPIEFNKLDPEMKDIEMFDTWENLLAAILRGLEAFNTTEEFEADEASRKAQPFKRTSSGALHETVAFKVNRILEKTMADSAWASIVVETISQIYNSEESEESEEITNKMAVKVSEQLKIDMQGTSTEETFEDATKITMASKRQELEERRTSEAENSDGLEELKALNDTVITTDPTNENSTAKEEYNITQRR</sequence>
<protein>
    <submittedName>
        <fullName evidence="2">Uncharacterized protein</fullName>
    </submittedName>
</protein>
<accession>A0A8R2QUU6</accession>
<proteinExistence type="predicted"/>
<feature type="compositionally biased region" description="Polar residues" evidence="1">
    <location>
        <begin position="224"/>
        <end position="235"/>
    </location>
</feature>
<dbReference type="AlphaFoldDB" id="A0A8R2QUU6"/>
<dbReference type="Proteomes" id="UP000005204">
    <property type="component" value="Unassembled WGS sequence"/>
</dbReference>
<organism evidence="2 3">
    <name type="scientific">Bombyx mori</name>
    <name type="common">Silk moth</name>
    <dbReference type="NCBI Taxonomy" id="7091"/>
    <lineage>
        <taxon>Eukaryota</taxon>
        <taxon>Metazoa</taxon>
        <taxon>Ecdysozoa</taxon>
        <taxon>Arthropoda</taxon>
        <taxon>Hexapoda</taxon>
        <taxon>Insecta</taxon>
        <taxon>Pterygota</taxon>
        <taxon>Neoptera</taxon>
        <taxon>Endopterygota</taxon>
        <taxon>Lepidoptera</taxon>
        <taxon>Glossata</taxon>
        <taxon>Ditrysia</taxon>
        <taxon>Bombycoidea</taxon>
        <taxon>Bombycidae</taxon>
        <taxon>Bombycinae</taxon>
        <taxon>Bombyx</taxon>
    </lineage>
</organism>